<keyword evidence="3 7" id="KW-0813">Transport</keyword>
<evidence type="ECO:0000256" key="5">
    <source>
        <dbReference type="ARBA" id="ARBA00022989"/>
    </source>
</evidence>
<keyword evidence="10" id="KW-0762">Sugar transport</keyword>
<keyword evidence="5 8" id="KW-1133">Transmembrane helix</keyword>
<dbReference type="NCBIfam" id="TIGR00879">
    <property type="entry name" value="SP"/>
    <property type="match status" value="1"/>
</dbReference>
<feature type="transmembrane region" description="Helical" evidence="8">
    <location>
        <begin position="50"/>
        <end position="71"/>
    </location>
</feature>
<feature type="transmembrane region" description="Helical" evidence="8">
    <location>
        <begin position="364"/>
        <end position="383"/>
    </location>
</feature>
<comment type="subcellular location">
    <subcellularLocation>
        <location evidence="1">Membrane</location>
        <topology evidence="1">Multi-pass membrane protein</topology>
    </subcellularLocation>
</comment>
<gene>
    <name evidence="10" type="ORF">Trco_005296</name>
</gene>
<dbReference type="InterPro" id="IPR003663">
    <property type="entry name" value="Sugar/inositol_transpt"/>
</dbReference>
<dbReference type="OrthoDB" id="4899230at2759"/>
<name>A0A9P8TV89_9HYPO</name>
<dbReference type="Gene3D" id="1.20.1250.20">
    <property type="entry name" value="MFS general substrate transporter like domains"/>
    <property type="match status" value="1"/>
</dbReference>
<dbReference type="PRINTS" id="PR00171">
    <property type="entry name" value="SUGRTRNSPORT"/>
</dbReference>
<dbReference type="InterPro" id="IPR050360">
    <property type="entry name" value="MFS_Sugar_Transporters"/>
</dbReference>
<evidence type="ECO:0000256" key="1">
    <source>
        <dbReference type="ARBA" id="ARBA00004141"/>
    </source>
</evidence>
<dbReference type="PANTHER" id="PTHR48022:SF35">
    <property type="entry name" value="MAJOR FACILITATOR SUPERFAMILY (MFS) PROFILE DOMAIN-CONTAINING PROTEIN"/>
    <property type="match status" value="1"/>
</dbReference>
<dbReference type="InterPro" id="IPR020846">
    <property type="entry name" value="MFS_dom"/>
</dbReference>
<dbReference type="PROSITE" id="PS50850">
    <property type="entry name" value="MFS"/>
    <property type="match status" value="1"/>
</dbReference>
<dbReference type="Proteomes" id="UP000827724">
    <property type="component" value="Unassembled WGS sequence"/>
</dbReference>
<keyword evidence="6 8" id="KW-0472">Membrane</keyword>
<dbReference type="GO" id="GO:0005351">
    <property type="term" value="F:carbohydrate:proton symporter activity"/>
    <property type="evidence" value="ECO:0007669"/>
    <property type="project" value="TreeGrafter"/>
</dbReference>
<dbReference type="GO" id="GO:0016020">
    <property type="term" value="C:membrane"/>
    <property type="evidence" value="ECO:0007669"/>
    <property type="project" value="UniProtKB-SubCell"/>
</dbReference>
<evidence type="ECO:0000256" key="4">
    <source>
        <dbReference type="ARBA" id="ARBA00022692"/>
    </source>
</evidence>
<evidence type="ECO:0000256" key="7">
    <source>
        <dbReference type="RuleBase" id="RU003346"/>
    </source>
</evidence>
<evidence type="ECO:0000256" key="3">
    <source>
        <dbReference type="ARBA" id="ARBA00022448"/>
    </source>
</evidence>
<dbReference type="InterPro" id="IPR036259">
    <property type="entry name" value="MFS_trans_sf"/>
</dbReference>
<dbReference type="SUPFAM" id="SSF103473">
    <property type="entry name" value="MFS general substrate transporter"/>
    <property type="match status" value="1"/>
</dbReference>
<sequence length="493" mass="54791">MYELKNVYAICSIAALGGALIGFDISSMSGILGVQAYWEYFGHPNPLAEGAVTAMMPVGSLVGSLLSWHLAWNMSPKWALQYACCLWIFGCTLQAAVPAVSVLYTGRLLAGMGAGIISAVVPVYQAEIAPLHIRGRVISFQQWAITWGILIQYFIQYAAVRLFDGRAGVLNPQVFALRLSFGVQIVPGVLLFAALFFFPQSPRYLAARDLWHTAMQLLADLHGGGDVRHDHVLAEYMEIEEDLRAQRRNGKITFKMLFRKPLRRRIALGMSVQAWSQLCGMNIMMYYVVYIVVGAGLTSPLLIASMQYLINVVFTVPAILFVDKWGRRPTLLVGSLYYGQPNTEETRSHINAQLSWIIEENRPAAVGIVFFSCLFVAAFAATWGPISWIYPAEMFPSGIRSRAVALCTATNWFCNVLVAFSVPRLLNCLALIYTFAAVYETKGYALEEMDDVFASGMPAWKTPPKESRLGQITAEHDLGWPSWWRHFALIASA</sequence>
<evidence type="ECO:0000313" key="10">
    <source>
        <dbReference type="EMBL" id="KAH6606143.1"/>
    </source>
</evidence>
<dbReference type="AlphaFoldDB" id="A0A9P8TV89"/>
<evidence type="ECO:0000256" key="6">
    <source>
        <dbReference type="ARBA" id="ARBA00023136"/>
    </source>
</evidence>
<dbReference type="PROSITE" id="PS00217">
    <property type="entry name" value="SUGAR_TRANSPORT_2"/>
    <property type="match status" value="1"/>
</dbReference>
<dbReference type="Pfam" id="PF00083">
    <property type="entry name" value="Sugar_tr"/>
    <property type="match status" value="1"/>
</dbReference>
<reference evidence="10" key="1">
    <citation type="submission" date="2021-08" db="EMBL/GenBank/DDBJ databases">
        <title>Chromosome-Level Trichoderma cornu-damae using Hi-C Data.</title>
        <authorList>
            <person name="Kim C.S."/>
        </authorList>
    </citation>
    <scope>NUCLEOTIDE SEQUENCE</scope>
    <source>
        <strain evidence="10">KA19-0412C</strain>
    </source>
</reference>
<feature type="domain" description="Major facilitator superfamily (MFS) profile" evidence="9">
    <location>
        <begin position="10"/>
        <end position="493"/>
    </location>
</feature>
<dbReference type="InterPro" id="IPR005828">
    <property type="entry name" value="MFS_sugar_transport-like"/>
</dbReference>
<keyword evidence="11" id="KW-1185">Reference proteome</keyword>
<feature type="transmembrane region" description="Helical" evidence="8">
    <location>
        <begin position="266"/>
        <end position="289"/>
    </location>
</feature>
<organism evidence="10 11">
    <name type="scientific">Trichoderma cornu-damae</name>
    <dbReference type="NCBI Taxonomy" id="654480"/>
    <lineage>
        <taxon>Eukaryota</taxon>
        <taxon>Fungi</taxon>
        <taxon>Dikarya</taxon>
        <taxon>Ascomycota</taxon>
        <taxon>Pezizomycotina</taxon>
        <taxon>Sordariomycetes</taxon>
        <taxon>Hypocreomycetidae</taxon>
        <taxon>Hypocreales</taxon>
        <taxon>Hypocreaceae</taxon>
        <taxon>Trichoderma</taxon>
    </lineage>
</organism>
<dbReference type="EMBL" id="JAIWOZ010000004">
    <property type="protein sequence ID" value="KAH6606143.1"/>
    <property type="molecule type" value="Genomic_DNA"/>
</dbReference>
<dbReference type="InterPro" id="IPR005829">
    <property type="entry name" value="Sugar_transporter_CS"/>
</dbReference>
<proteinExistence type="inferred from homology"/>
<feature type="transmembrane region" description="Helical" evidence="8">
    <location>
        <begin position="175"/>
        <end position="198"/>
    </location>
</feature>
<dbReference type="PROSITE" id="PS00216">
    <property type="entry name" value="SUGAR_TRANSPORT_1"/>
    <property type="match status" value="1"/>
</dbReference>
<evidence type="ECO:0000256" key="8">
    <source>
        <dbReference type="SAM" id="Phobius"/>
    </source>
</evidence>
<evidence type="ECO:0000259" key="9">
    <source>
        <dbReference type="PROSITE" id="PS50850"/>
    </source>
</evidence>
<feature type="transmembrane region" description="Helical" evidence="8">
    <location>
        <begin position="301"/>
        <end position="322"/>
    </location>
</feature>
<dbReference type="PANTHER" id="PTHR48022">
    <property type="entry name" value="PLASTIDIC GLUCOSE TRANSPORTER 4"/>
    <property type="match status" value="1"/>
</dbReference>
<keyword evidence="4 8" id="KW-0812">Transmembrane</keyword>
<comment type="caution">
    <text evidence="10">The sequence shown here is derived from an EMBL/GenBank/DDBJ whole genome shotgun (WGS) entry which is preliminary data.</text>
</comment>
<evidence type="ECO:0000256" key="2">
    <source>
        <dbReference type="ARBA" id="ARBA00010992"/>
    </source>
</evidence>
<feature type="transmembrane region" description="Helical" evidence="8">
    <location>
        <begin position="78"/>
        <end position="97"/>
    </location>
</feature>
<feature type="transmembrane region" description="Helical" evidence="8">
    <location>
        <begin position="7"/>
        <end position="38"/>
    </location>
</feature>
<feature type="transmembrane region" description="Helical" evidence="8">
    <location>
        <begin position="144"/>
        <end position="163"/>
    </location>
</feature>
<protein>
    <submittedName>
        <fullName evidence="10">High-affinity glucose transporter</fullName>
    </submittedName>
</protein>
<comment type="similarity">
    <text evidence="2 7">Belongs to the major facilitator superfamily. Sugar transporter (TC 2.A.1.1) family.</text>
</comment>
<accession>A0A9P8TV89</accession>
<evidence type="ECO:0000313" key="11">
    <source>
        <dbReference type="Proteomes" id="UP000827724"/>
    </source>
</evidence>
<feature type="transmembrane region" description="Helical" evidence="8">
    <location>
        <begin position="103"/>
        <end position="124"/>
    </location>
</feature>